<feature type="region of interest" description="Disordered" evidence="2">
    <location>
        <begin position="76"/>
        <end position="111"/>
    </location>
</feature>
<dbReference type="EMBL" id="GG666704">
    <property type="protein sequence ID" value="EEN42980.1"/>
    <property type="molecule type" value="Genomic_DNA"/>
</dbReference>
<evidence type="ECO:0000313" key="3">
    <source>
        <dbReference type="EMBL" id="EEN42980.1"/>
    </source>
</evidence>
<feature type="region of interest" description="Disordered" evidence="2">
    <location>
        <begin position="1"/>
        <end position="34"/>
    </location>
</feature>
<feature type="compositionally biased region" description="Basic and acidic residues" evidence="2">
    <location>
        <begin position="15"/>
        <end position="26"/>
    </location>
</feature>
<dbReference type="InParanoid" id="C3ZWW9"/>
<feature type="coiled-coil region" evidence="1">
    <location>
        <begin position="136"/>
        <end position="173"/>
    </location>
</feature>
<keyword evidence="1" id="KW-0175">Coiled coil</keyword>
<gene>
    <name evidence="3" type="ORF">BRAFLDRAFT_99330</name>
</gene>
<proteinExistence type="predicted"/>
<dbReference type="AlphaFoldDB" id="C3ZWW9"/>
<reference evidence="3" key="1">
    <citation type="journal article" date="2008" name="Nature">
        <title>The amphioxus genome and the evolution of the chordate karyotype.</title>
        <authorList>
            <consortium name="US DOE Joint Genome Institute (JGI-PGF)"/>
            <person name="Putnam N.H."/>
            <person name="Butts T."/>
            <person name="Ferrier D.E.K."/>
            <person name="Furlong R.F."/>
            <person name="Hellsten U."/>
            <person name="Kawashima T."/>
            <person name="Robinson-Rechavi M."/>
            <person name="Shoguchi E."/>
            <person name="Terry A."/>
            <person name="Yu J.-K."/>
            <person name="Benito-Gutierrez E.L."/>
            <person name="Dubchak I."/>
            <person name="Garcia-Fernandez J."/>
            <person name="Gibson-Brown J.J."/>
            <person name="Grigoriev I.V."/>
            <person name="Horton A.C."/>
            <person name="de Jong P.J."/>
            <person name="Jurka J."/>
            <person name="Kapitonov V.V."/>
            <person name="Kohara Y."/>
            <person name="Kuroki Y."/>
            <person name="Lindquist E."/>
            <person name="Lucas S."/>
            <person name="Osoegawa K."/>
            <person name="Pennacchio L.A."/>
            <person name="Salamov A.A."/>
            <person name="Satou Y."/>
            <person name="Sauka-Spengler T."/>
            <person name="Schmutz J."/>
            <person name="Shin-I T."/>
            <person name="Toyoda A."/>
            <person name="Bronner-Fraser M."/>
            <person name="Fujiyama A."/>
            <person name="Holland L.Z."/>
            <person name="Holland P.W.H."/>
            <person name="Satoh N."/>
            <person name="Rokhsar D.S."/>
        </authorList>
    </citation>
    <scope>NUCLEOTIDE SEQUENCE [LARGE SCALE GENOMIC DNA]</scope>
    <source>
        <strain evidence="3">S238N-H82</strain>
        <tissue evidence="3">Testes</tissue>
    </source>
</reference>
<organism>
    <name type="scientific">Branchiostoma floridae</name>
    <name type="common">Florida lancelet</name>
    <name type="synonym">Amphioxus</name>
    <dbReference type="NCBI Taxonomy" id="7739"/>
    <lineage>
        <taxon>Eukaryota</taxon>
        <taxon>Metazoa</taxon>
        <taxon>Chordata</taxon>
        <taxon>Cephalochordata</taxon>
        <taxon>Leptocardii</taxon>
        <taxon>Amphioxiformes</taxon>
        <taxon>Branchiostomatidae</taxon>
        <taxon>Branchiostoma</taxon>
    </lineage>
</organism>
<sequence>MALKGSTKIKRKPPKRNEDSRRRVGDASEPFDVEGLGLKAPPTTLFLVRNLRCHITAMESELECCKVKKEMAERKTKEAEKNAARKSLELTDNRKSVDKAVKEKATAKAHLESQQKAHIRFRRDLDHLKSVKDLSVEAMENAVRQTERIVSELDSLKQRLDWTSEMMQELKEDHSSTDKQSRAESSLSCVAKKTNVKLPKIYGNYTLSKTNMLGPREEYYVLNNTRKVPVEKDCGQDGVILPKVNNITLQNKARK</sequence>
<evidence type="ECO:0000256" key="1">
    <source>
        <dbReference type="SAM" id="Coils"/>
    </source>
</evidence>
<name>C3ZWW9_BRAFL</name>
<evidence type="ECO:0000256" key="2">
    <source>
        <dbReference type="SAM" id="MobiDB-lite"/>
    </source>
</evidence>
<protein>
    <submittedName>
        <fullName evidence="3">Uncharacterized protein</fullName>
    </submittedName>
</protein>
<accession>C3ZWW9</accession>